<evidence type="ECO:0000256" key="3">
    <source>
        <dbReference type="PROSITE-ProRule" id="PRU00235"/>
    </source>
</evidence>
<dbReference type="InterPro" id="IPR009091">
    <property type="entry name" value="RCC1/BLIP-II"/>
</dbReference>
<comment type="caution">
    <text evidence="5">The sequence shown here is derived from an EMBL/GenBank/DDBJ whole genome shotgun (WGS) entry which is preliminary data.</text>
</comment>
<feature type="repeat" description="RCC1" evidence="3">
    <location>
        <begin position="311"/>
        <end position="361"/>
    </location>
</feature>
<dbReference type="GO" id="GO:0005737">
    <property type="term" value="C:cytoplasm"/>
    <property type="evidence" value="ECO:0007669"/>
    <property type="project" value="TreeGrafter"/>
</dbReference>
<dbReference type="OrthoDB" id="10256179at2759"/>
<dbReference type="AlphaFoldDB" id="A0A6L2PQI2"/>
<dbReference type="InParanoid" id="A0A6L2PQI2"/>
<evidence type="ECO:0000256" key="2">
    <source>
        <dbReference type="ARBA" id="ARBA00022737"/>
    </source>
</evidence>
<gene>
    <name evidence="5" type="ORF">Cfor_09345</name>
</gene>
<name>A0A6L2PQI2_COPFO</name>
<dbReference type="PANTHER" id="PTHR45982">
    <property type="entry name" value="REGULATOR OF CHROMOSOME CONDENSATION"/>
    <property type="match status" value="1"/>
</dbReference>
<reference evidence="6" key="1">
    <citation type="submission" date="2020-01" db="EMBL/GenBank/DDBJ databases">
        <title>Draft genome sequence of the Termite Coptotermes fromosanus.</title>
        <authorList>
            <person name="Itakura S."/>
            <person name="Yosikawa Y."/>
            <person name="Umezawa K."/>
        </authorList>
    </citation>
    <scope>NUCLEOTIDE SEQUENCE [LARGE SCALE GENOMIC DNA]</scope>
</reference>
<dbReference type="PROSITE" id="PS50012">
    <property type="entry name" value="RCC1_3"/>
    <property type="match status" value="6"/>
</dbReference>
<keyword evidence="2" id="KW-0677">Repeat</keyword>
<dbReference type="EMBL" id="BLKM01011105">
    <property type="protein sequence ID" value="GFG32177.1"/>
    <property type="molecule type" value="Genomic_DNA"/>
</dbReference>
<dbReference type="InterPro" id="IPR051553">
    <property type="entry name" value="Ran_GTPase-activating"/>
</dbReference>
<dbReference type="Proteomes" id="UP000502823">
    <property type="component" value="Unassembled WGS sequence"/>
</dbReference>
<dbReference type="InterPro" id="IPR058923">
    <property type="entry name" value="RCC1-like_dom"/>
</dbReference>
<evidence type="ECO:0000313" key="5">
    <source>
        <dbReference type="EMBL" id="GFG32177.1"/>
    </source>
</evidence>
<dbReference type="SUPFAM" id="SSF50985">
    <property type="entry name" value="RCC1/BLIP-II"/>
    <property type="match status" value="1"/>
</dbReference>
<dbReference type="Pfam" id="PF25390">
    <property type="entry name" value="WD40_RLD"/>
    <property type="match status" value="1"/>
</dbReference>
<organism evidence="5 6">
    <name type="scientific">Coptotermes formosanus</name>
    <name type="common">Formosan subterranean termite</name>
    <dbReference type="NCBI Taxonomy" id="36987"/>
    <lineage>
        <taxon>Eukaryota</taxon>
        <taxon>Metazoa</taxon>
        <taxon>Ecdysozoa</taxon>
        <taxon>Arthropoda</taxon>
        <taxon>Hexapoda</taxon>
        <taxon>Insecta</taxon>
        <taxon>Pterygota</taxon>
        <taxon>Neoptera</taxon>
        <taxon>Polyneoptera</taxon>
        <taxon>Dictyoptera</taxon>
        <taxon>Blattodea</taxon>
        <taxon>Blattoidea</taxon>
        <taxon>Termitoidae</taxon>
        <taxon>Rhinotermitidae</taxon>
        <taxon>Coptotermes</taxon>
    </lineage>
</organism>
<evidence type="ECO:0000256" key="1">
    <source>
        <dbReference type="ARBA" id="ARBA00022658"/>
    </source>
</evidence>
<dbReference type="PRINTS" id="PR00633">
    <property type="entry name" value="RCCNDNSATION"/>
</dbReference>
<evidence type="ECO:0000259" key="4">
    <source>
        <dbReference type="Pfam" id="PF25390"/>
    </source>
</evidence>
<dbReference type="FunCoup" id="A0A6L2PQI2">
    <property type="interactions" value="71"/>
</dbReference>
<dbReference type="PANTHER" id="PTHR45982:SF8">
    <property type="entry name" value="E3 UBIQUITIN-PROTEIN LIGASE HERC2-LIKE PROTEIN-RELATED"/>
    <property type="match status" value="1"/>
</dbReference>
<dbReference type="InterPro" id="IPR000408">
    <property type="entry name" value="Reg_chr_condens"/>
</dbReference>
<feature type="repeat" description="RCC1" evidence="3">
    <location>
        <begin position="259"/>
        <end position="310"/>
    </location>
</feature>
<dbReference type="GO" id="GO:0005085">
    <property type="term" value="F:guanyl-nucleotide exchange factor activity"/>
    <property type="evidence" value="ECO:0007669"/>
    <property type="project" value="TreeGrafter"/>
</dbReference>
<accession>A0A6L2PQI2</accession>
<dbReference type="Gene3D" id="2.130.10.30">
    <property type="entry name" value="Regulator of chromosome condensation 1/beta-lactamase-inhibitor protein II"/>
    <property type="match status" value="2"/>
</dbReference>
<keyword evidence="1" id="KW-0344">Guanine-nucleotide releasing factor</keyword>
<feature type="repeat" description="RCC1" evidence="3">
    <location>
        <begin position="46"/>
        <end position="97"/>
    </location>
</feature>
<feature type="repeat" description="RCC1" evidence="3">
    <location>
        <begin position="98"/>
        <end position="148"/>
    </location>
</feature>
<feature type="repeat" description="RCC1" evidence="3">
    <location>
        <begin position="149"/>
        <end position="203"/>
    </location>
</feature>
<feature type="domain" description="RCC1-like" evidence="4">
    <location>
        <begin position="27"/>
        <end position="358"/>
    </location>
</feature>
<evidence type="ECO:0000313" key="6">
    <source>
        <dbReference type="Proteomes" id="UP000502823"/>
    </source>
</evidence>
<sequence length="361" mass="38755">MKGKAKFRITTVIVQREIKNDNSLDPSYITCITGGGGHTLIVNKHGQVFACGLNTKGQLGLRTDTEHLVFEKIKSLDKYHIIQVACGWDSSLAVTKDGDLLVWGSNAYCQLGIPKRKVPFTSIPLKVAVPHVRSVASGLRHSAILTKDGKLLVCGNGRNGQLGLTDSNGTPIAEVDHPQEVPGLNDVCKVACGQQHTLVMTSNGRIFVWGSNKHGQLGVDPTLHSVIVTPKEIVLPLQPDAGCILLSGWTHAAILTDDGKIINWGRNTYAQLGCHEYQRPLSWKPQIMNNIGNVTQLAVGAEHNIAVLGTGRIVSWGWNEHGNCGTGTEEDVRVPTPVGIDIKQKAVTVGTGAGHSFALNC</sequence>
<keyword evidence="6" id="KW-1185">Reference proteome</keyword>
<feature type="repeat" description="RCC1" evidence="3">
    <location>
        <begin position="204"/>
        <end position="258"/>
    </location>
</feature>
<protein>
    <recommendedName>
        <fullName evidence="4">RCC1-like domain-containing protein</fullName>
    </recommendedName>
</protein>
<dbReference type="PROSITE" id="PS00626">
    <property type="entry name" value="RCC1_2"/>
    <property type="match status" value="1"/>
</dbReference>
<proteinExistence type="predicted"/>